<dbReference type="InterPro" id="IPR036188">
    <property type="entry name" value="FAD/NAD-bd_sf"/>
</dbReference>
<dbReference type="PRINTS" id="PR00420">
    <property type="entry name" value="RNGMNOXGNASE"/>
</dbReference>
<evidence type="ECO:0000313" key="6">
    <source>
        <dbReference type="Proteomes" id="UP001521116"/>
    </source>
</evidence>
<feature type="domain" description="FAD-binding" evidence="4">
    <location>
        <begin position="304"/>
        <end position="373"/>
    </location>
</feature>
<dbReference type="Gene3D" id="3.50.50.60">
    <property type="entry name" value="FAD/NAD(P)-binding domain"/>
    <property type="match status" value="1"/>
</dbReference>
<dbReference type="PANTHER" id="PTHR46720">
    <property type="entry name" value="HYDROXYLASE, PUTATIVE (AFU_ORTHOLOGUE AFUA_3G01460)-RELATED"/>
    <property type="match status" value="1"/>
</dbReference>
<sequence length="433" mass="47154">MPSPHQPNDIHIAIVGGGLGGLSLAIGLQSRGIPFHIYEGAAQFSEIGAGVVFGANAIRALGLIDAALLAGFHKHSTMNPAGTWLAYRHGMDHRREGEGEGGRAGSVFWQQYDHAASGYVHRARLLDEMVALLPAGVASFGKKLERVEEAPAPDRAGVTLFFADGTTATADAVVGADGIKSVARSYVCGDAVQPRYAGQYCYRQLFPRDVAVAELGAERAGAMTLECGYGGYIIHYPVEDGAFVNMTAVVNDERPDWWGETWLEPVGRERMMGDWEGWDPRLVKLVSHVKEPEQRALFDLQHDESYYRGLVCLLGDSAHATTPHNGAGAGMAMEDAYVLSNLLGEVKGLEDLEAAFRAYDKVRRPRSQKLIETSRLTGLTKSFARAGVLDDPVKIRKELDSRYRWIWNEDLEAQLEKAKGSMKNGANLTASLL</sequence>
<keyword evidence="6" id="KW-1185">Reference proteome</keyword>
<evidence type="ECO:0000256" key="2">
    <source>
        <dbReference type="ARBA" id="ARBA00022827"/>
    </source>
</evidence>
<dbReference type="Pfam" id="PF01494">
    <property type="entry name" value="FAD_binding_3"/>
    <property type="match status" value="1"/>
</dbReference>
<keyword evidence="2" id="KW-0274">FAD</keyword>
<reference evidence="5 6" key="1">
    <citation type="submission" date="2024-02" db="EMBL/GenBank/DDBJ databases">
        <title>De novo assembly and annotation of 12 fungi associated with fruit tree decline syndrome in Ontario, Canada.</title>
        <authorList>
            <person name="Sulman M."/>
            <person name="Ellouze W."/>
            <person name="Ilyukhin E."/>
        </authorList>
    </citation>
    <scope>NUCLEOTIDE SEQUENCE [LARGE SCALE GENOMIC DNA]</scope>
    <source>
        <strain evidence="5 6">M1-105</strain>
    </source>
</reference>
<dbReference type="InterPro" id="IPR002938">
    <property type="entry name" value="FAD-bd"/>
</dbReference>
<keyword evidence="3" id="KW-0560">Oxidoreductase</keyword>
<dbReference type="Proteomes" id="UP001521116">
    <property type="component" value="Unassembled WGS sequence"/>
</dbReference>
<proteinExistence type="predicted"/>
<dbReference type="SUPFAM" id="SSF51905">
    <property type="entry name" value="FAD/NAD(P)-binding domain"/>
    <property type="match status" value="1"/>
</dbReference>
<dbReference type="InterPro" id="IPR051104">
    <property type="entry name" value="FAD_monoxygenase"/>
</dbReference>
<keyword evidence="1" id="KW-0285">Flavoprotein</keyword>
<evidence type="ECO:0000259" key="4">
    <source>
        <dbReference type="Pfam" id="PF01494"/>
    </source>
</evidence>
<name>A0ABR3T477_9PEZI</name>
<organism evidence="5 6">
    <name type="scientific">Neofusicoccum ribis</name>
    <dbReference type="NCBI Taxonomy" id="45134"/>
    <lineage>
        <taxon>Eukaryota</taxon>
        <taxon>Fungi</taxon>
        <taxon>Dikarya</taxon>
        <taxon>Ascomycota</taxon>
        <taxon>Pezizomycotina</taxon>
        <taxon>Dothideomycetes</taxon>
        <taxon>Dothideomycetes incertae sedis</taxon>
        <taxon>Botryosphaeriales</taxon>
        <taxon>Botryosphaeriaceae</taxon>
        <taxon>Neofusicoccum</taxon>
    </lineage>
</organism>
<gene>
    <name evidence="5" type="ORF">SLS56_002370</name>
</gene>
<evidence type="ECO:0000313" key="5">
    <source>
        <dbReference type="EMBL" id="KAL1634360.1"/>
    </source>
</evidence>
<comment type="caution">
    <text evidence="5">The sequence shown here is derived from an EMBL/GenBank/DDBJ whole genome shotgun (WGS) entry which is preliminary data.</text>
</comment>
<evidence type="ECO:0000256" key="1">
    <source>
        <dbReference type="ARBA" id="ARBA00022630"/>
    </source>
</evidence>
<dbReference type="EMBL" id="JAJVDC020000016">
    <property type="protein sequence ID" value="KAL1634360.1"/>
    <property type="molecule type" value="Genomic_DNA"/>
</dbReference>
<accession>A0ABR3T477</accession>
<protein>
    <recommendedName>
        <fullName evidence="4">FAD-binding domain-containing protein</fullName>
    </recommendedName>
</protein>
<dbReference type="PANTHER" id="PTHR46720:SF3">
    <property type="entry name" value="FAD-BINDING DOMAIN-CONTAINING PROTEIN-RELATED"/>
    <property type="match status" value="1"/>
</dbReference>
<dbReference type="SUPFAM" id="SSF54373">
    <property type="entry name" value="FAD-linked reductases, C-terminal domain"/>
    <property type="match status" value="1"/>
</dbReference>
<evidence type="ECO:0000256" key="3">
    <source>
        <dbReference type="ARBA" id="ARBA00023002"/>
    </source>
</evidence>